<reference evidence="3 4" key="1">
    <citation type="submission" date="2020-08" db="EMBL/GenBank/DDBJ databases">
        <title>Genomic Encyclopedia of Type Strains, Phase IV (KMG-IV): sequencing the most valuable type-strain genomes for metagenomic binning, comparative biology and taxonomic classification.</title>
        <authorList>
            <person name="Goeker M."/>
        </authorList>
    </citation>
    <scope>NUCLEOTIDE SEQUENCE [LARGE SCALE GENOMIC DNA]</scope>
    <source>
        <strain evidence="3 4">DSM 105721</strain>
    </source>
</reference>
<evidence type="ECO:0000313" key="3">
    <source>
        <dbReference type="EMBL" id="MBB4027456.1"/>
    </source>
</evidence>
<dbReference type="InterPro" id="IPR009362">
    <property type="entry name" value="YhcG_C"/>
</dbReference>
<dbReference type="Pfam" id="PF17761">
    <property type="entry name" value="DUF1016_N"/>
    <property type="match status" value="1"/>
</dbReference>
<feature type="domain" description="YhcG PDDEXK nuclease" evidence="1">
    <location>
        <begin position="211"/>
        <end position="364"/>
    </location>
</feature>
<name>A0A7W6MZX9_9BACT</name>
<dbReference type="InterPro" id="IPR041527">
    <property type="entry name" value="YhcG_N"/>
</dbReference>
<dbReference type="RefSeq" id="WP_124318399.1">
    <property type="nucleotide sequence ID" value="NZ_AP028155.1"/>
</dbReference>
<gene>
    <name evidence="3" type="ORF">GGR14_003268</name>
</gene>
<organism evidence="3 4">
    <name type="scientific">Butyricimonas faecihominis</name>
    <dbReference type="NCBI Taxonomy" id="1472416"/>
    <lineage>
        <taxon>Bacteria</taxon>
        <taxon>Pseudomonadati</taxon>
        <taxon>Bacteroidota</taxon>
        <taxon>Bacteroidia</taxon>
        <taxon>Bacteroidales</taxon>
        <taxon>Odoribacteraceae</taxon>
        <taxon>Butyricimonas</taxon>
    </lineage>
</organism>
<proteinExistence type="predicted"/>
<feature type="domain" description="YhcG N-terminal" evidence="2">
    <location>
        <begin position="21"/>
        <end position="186"/>
    </location>
</feature>
<dbReference type="Gene3D" id="3.40.1350.10">
    <property type="match status" value="1"/>
</dbReference>
<dbReference type="Pfam" id="PF06250">
    <property type="entry name" value="YhcG_C"/>
    <property type="match status" value="1"/>
</dbReference>
<accession>A0A7W6MZX9</accession>
<comment type="caution">
    <text evidence="3">The sequence shown here is derived from an EMBL/GenBank/DDBJ whole genome shotgun (WGS) entry which is preliminary data.</text>
</comment>
<dbReference type="GO" id="GO:0004519">
    <property type="term" value="F:endonuclease activity"/>
    <property type="evidence" value="ECO:0007669"/>
    <property type="project" value="UniProtKB-KW"/>
</dbReference>
<dbReference type="GeneID" id="93103163"/>
<dbReference type="PANTHER" id="PTHR30547:SF5">
    <property type="entry name" value="NUCLEASE YHCG-RELATED"/>
    <property type="match status" value="1"/>
</dbReference>
<dbReference type="EMBL" id="JACIES010000010">
    <property type="protein sequence ID" value="MBB4027456.1"/>
    <property type="molecule type" value="Genomic_DNA"/>
</dbReference>
<dbReference type="SUPFAM" id="SSF159902">
    <property type="entry name" value="PH1570-like"/>
    <property type="match status" value="1"/>
</dbReference>
<protein>
    <submittedName>
        <fullName evidence="3">Putative nuclease of restriction endonuclease-like (RecB) superfamily</fullName>
    </submittedName>
</protein>
<dbReference type="PANTHER" id="PTHR30547">
    <property type="entry name" value="UNCHARACTERIZED PROTEIN YHCG-RELATED"/>
    <property type="match status" value="1"/>
</dbReference>
<keyword evidence="3" id="KW-0255">Endonuclease</keyword>
<evidence type="ECO:0000259" key="1">
    <source>
        <dbReference type="Pfam" id="PF06250"/>
    </source>
</evidence>
<sequence length="381" mass="44680">MDNCNIDRKLDERAEALFARISLLIETARKNIASTVNITMVYANFETGKYIVEDEQQGAHRAEYGKSVLKQLSQKLIEKYGRGWSVENLTLYRKFYLVYADSVNMIDPIQKKSLGKDFVNTVYEIGKSETFSQISQKSFTLSWSHYLILMRIENPSERSFYEIECAQQQWSVRQLQRQVNSSLYERLALSRNKHEVVRLSKEGQTVEKSLDLIKNPLTLEFLGLKSETAYSESKLETAIIDKLQDFLLELGKGFLFEARQKRFTFNEEHFFVDLVFYNRLLQCYCLIDLKIDKLTHQDLGQMQMYVNYYDRYVKQSFEKPTIGILLCKEQNEALVKLTLPDDANIYATQYALYLPNKQLLQAKLNQWAEEFKANHDELEQP</sequence>
<dbReference type="InterPro" id="IPR053148">
    <property type="entry name" value="PD-DEXK-like_domain"/>
</dbReference>
<dbReference type="AlphaFoldDB" id="A0A7W6MZX9"/>
<dbReference type="InterPro" id="IPR011856">
    <property type="entry name" value="tRNA_endonuc-like_dom_sf"/>
</dbReference>
<keyword evidence="3" id="KW-0540">Nuclease</keyword>
<evidence type="ECO:0000313" key="4">
    <source>
        <dbReference type="Proteomes" id="UP000546007"/>
    </source>
</evidence>
<keyword evidence="4" id="KW-1185">Reference proteome</keyword>
<evidence type="ECO:0000259" key="2">
    <source>
        <dbReference type="Pfam" id="PF17761"/>
    </source>
</evidence>
<keyword evidence="3" id="KW-0378">Hydrolase</keyword>
<dbReference type="Proteomes" id="UP000546007">
    <property type="component" value="Unassembled WGS sequence"/>
</dbReference>
<dbReference type="GO" id="GO:0003676">
    <property type="term" value="F:nucleic acid binding"/>
    <property type="evidence" value="ECO:0007669"/>
    <property type="project" value="InterPro"/>
</dbReference>
<dbReference type="OrthoDB" id="9801263at2"/>